<dbReference type="InterPro" id="IPR003593">
    <property type="entry name" value="AAA+_ATPase"/>
</dbReference>
<evidence type="ECO:0000256" key="4">
    <source>
        <dbReference type="ARBA" id="ARBA00022840"/>
    </source>
</evidence>
<evidence type="ECO:0000256" key="1">
    <source>
        <dbReference type="ARBA" id="ARBA00005417"/>
    </source>
</evidence>
<dbReference type="EMBL" id="FMZX01000004">
    <property type="protein sequence ID" value="SDD08274.1"/>
    <property type="molecule type" value="Genomic_DNA"/>
</dbReference>
<dbReference type="PROSITE" id="PS00211">
    <property type="entry name" value="ABC_TRANSPORTER_1"/>
    <property type="match status" value="1"/>
</dbReference>
<dbReference type="Gene3D" id="3.40.50.300">
    <property type="entry name" value="P-loop containing nucleotide triphosphate hydrolases"/>
    <property type="match status" value="1"/>
</dbReference>
<dbReference type="PROSITE" id="PS50893">
    <property type="entry name" value="ABC_TRANSPORTER_2"/>
    <property type="match status" value="1"/>
</dbReference>
<keyword evidence="7" id="KW-1185">Reference proteome</keyword>
<evidence type="ECO:0000259" key="5">
    <source>
        <dbReference type="PROSITE" id="PS50893"/>
    </source>
</evidence>
<dbReference type="RefSeq" id="WP_090663080.1">
    <property type="nucleotide sequence ID" value="NZ_FMZX01000004.1"/>
</dbReference>
<organism evidence="6 7">
    <name type="scientific">Belnapia rosea</name>
    <dbReference type="NCBI Taxonomy" id="938405"/>
    <lineage>
        <taxon>Bacteria</taxon>
        <taxon>Pseudomonadati</taxon>
        <taxon>Pseudomonadota</taxon>
        <taxon>Alphaproteobacteria</taxon>
        <taxon>Acetobacterales</taxon>
        <taxon>Roseomonadaceae</taxon>
        <taxon>Belnapia</taxon>
    </lineage>
</organism>
<dbReference type="Pfam" id="PF00005">
    <property type="entry name" value="ABC_tran"/>
    <property type="match status" value="1"/>
</dbReference>
<dbReference type="SMART" id="SM00382">
    <property type="entry name" value="AAA"/>
    <property type="match status" value="1"/>
</dbReference>
<dbReference type="AlphaFoldDB" id="A0A1G6RV45"/>
<dbReference type="InterPro" id="IPR003439">
    <property type="entry name" value="ABC_transporter-like_ATP-bd"/>
</dbReference>
<accession>A0A1G6RV45</accession>
<dbReference type="STRING" id="938405.SAMN02927895_04230"/>
<comment type="similarity">
    <text evidence="1">Belongs to the ABC transporter superfamily.</text>
</comment>
<dbReference type="GO" id="GO:0005524">
    <property type="term" value="F:ATP binding"/>
    <property type="evidence" value="ECO:0007669"/>
    <property type="project" value="UniProtKB-KW"/>
</dbReference>
<feature type="domain" description="ABC transporter" evidence="5">
    <location>
        <begin position="2"/>
        <end position="238"/>
    </location>
</feature>
<protein>
    <submittedName>
        <fullName evidence="6">Osmoprotectant transport system ATP-binding protein</fullName>
    </submittedName>
</protein>
<dbReference type="InterPro" id="IPR017871">
    <property type="entry name" value="ABC_transporter-like_CS"/>
</dbReference>
<dbReference type="PANTHER" id="PTHR43117">
    <property type="entry name" value="OSMOPROTECTANT IMPORT ATP-BINDING PROTEIN OSMV"/>
    <property type="match status" value="1"/>
</dbReference>
<evidence type="ECO:0000313" key="6">
    <source>
        <dbReference type="EMBL" id="SDD08274.1"/>
    </source>
</evidence>
<reference evidence="6 7" key="1">
    <citation type="submission" date="2016-10" db="EMBL/GenBank/DDBJ databases">
        <authorList>
            <person name="de Groot N.N."/>
        </authorList>
    </citation>
    <scope>NUCLEOTIDE SEQUENCE [LARGE SCALE GENOMIC DNA]</scope>
    <source>
        <strain evidence="6 7">CPCC 100156</strain>
    </source>
</reference>
<gene>
    <name evidence="6" type="ORF">SAMN04487779_1004143</name>
</gene>
<keyword evidence="3" id="KW-0547">Nucleotide-binding</keyword>
<dbReference type="SUPFAM" id="SSF52540">
    <property type="entry name" value="P-loop containing nucleoside triphosphate hydrolases"/>
    <property type="match status" value="1"/>
</dbReference>
<sequence>MIEIDGLSKRWPGADRASVDGISLTVPEGTSCALIGPSGSGKTTLLRMVNRLVEPSAGTIRIGGEDARAMDATRLRRRIGYVIQDVGLFPHWDVAANIATVPSLLGWDHARIKARVEEVLTLVGLDPGRFAARRPHELSGGERQRVGVARALAGDPPVLLMDEPFGAVDPVQRGRLQEEVLRLLQQLRKTVLLVTHDVAEAVRLGDAVALLRDGRLVQHAAAAEILARPADAFAAEFLGADRMLLRLALFPLSALPRHAAPAPGPALPDGATLRDALARMLETGTTSAGLPGSGSVTLADLLAFAGRG</sequence>
<evidence type="ECO:0000313" key="7">
    <source>
        <dbReference type="Proteomes" id="UP000198925"/>
    </source>
</evidence>
<dbReference type="PANTHER" id="PTHR43117:SF4">
    <property type="entry name" value="OSMOPROTECTANT IMPORT ATP-BINDING PROTEIN OSMV"/>
    <property type="match status" value="1"/>
</dbReference>
<evidence type="ECO:0000256" key="3">
    <source>
        <dbReference type="ARBA" id="ARBA00022741"/>
    </source>
</evidence>
<dbReference type="InterPro" id="IPR027417">
    <property type="entry name" value="P-loop_NTPase"/>
</dbReference>
<dbReference type="Proteomes" id="UP000198925">
    <property type="component" value="Unassembled WGS sequence"/>
</dbReference>
<keyword evidence="2" id="KW-0813">Transport</keyword>
<dbReference type="GO" id="GO:0015697">
    <property type="term" value="P:quaternary ammonium group transport"/>
    <property type="evidence" value="ECO:0007669"/>
    <property type="project" value="UniProtKB-ARBA"/>
</dbReference>
<keyword evidence="4 6" id="KW-0067">ATP-binding</keyword>
<name>A0A1G6RV45_9PROT</name>
<dbReference type="GO" id="GO:0016887">
    <property type="term" value="F:ATP hydrolysis activity"/>
    <property type="evidence" value="ECO:0007669"/>
    <property type="project" value="InterPro"/>
</dbReference>
<proteinExistence type="inferred from homology"/>
<dbReference type="FunFam" id="3.40.50.300:FF:000425">
    <property type="entry name" value="Probable ABC transporter, ATP-binding subunit"/>
    <property type="match status" value="1"/>
</dbReference>
<evidence type="ECO:0000256" key="2">
    <source>
        <dbReference type="ARBA" id="ARBA00022448"/>
    </source>
</evidence>